<protein>
    <recommendedName>
        <fullName evidence="2">Helix-hairpin-helix DNA-binding motif class 1 domain-containing protein</fullName>
    </recommendedName>
</protein>
<dbReference type="Pfam" id="PF12836">
    <property type="entry name" value="HHH_3"/>
    <property type="match status" value="1"/>
</dbReference>
<dbReference type="Gene3D" id="3.10.560.10">
    <property type="entry name" value="Outer membrane lipoprotein wza domain like"/>
    <property type="match status" value="1"/>
</dbReference>
<dbReference type="NCBIfam" id="TIGR00426">
    <property type="entry name" value="competence protein ComEA helix-hairpin-helix repeat region"/>
    <property type="match status" value="1"/>
</dbReference>
<proteinExistence type="predicted"/>
<dbReference type="InterPro" id="IPR003583">
    <property type="entry name" value="Hlx-hairpin-Hlx_DNA-bd_motif"/>
</dbReference>
<dbReference type="InterPro" id="IPR010994">
    <property type="entry name" value="RuvA_2-like"/>
</dbReference>
<dbReference type="AlphaFoldDB" id="A0A0B2K0E1"/>
<dbReference type="SUPFAM" id="SSF47781">
    <property type="entry name" value="RuvA domain 2-like"/>
    <property type="match status" value="1"/>
</dbReference>
<feature type="domain" description="Helix-hairpin-helix DNA-binding motif class 1" evidence="2">
    <location>
        <begin position="177"/>
        <end position="196"/>
    </location>
</feature>
<feature type="domain" description="Helix-hairpin-helix DNA-binding motif class 1" evidence="2">
    <location>
        <begin position="147"/>
        <end position="166"/>
    </location>
</feature>
<feature type="transmembrane region" description="Helical" evidence="1">
    <location>
        <begin position="7"/>
        <end position="26"/>
    </location>
</feature>
<dbReference type="GO" id="GO:0015627">
    <property type="term" value="C:type II protein secretion system complex"/>
    <property type="evidence" value="ECO:0007669"/>
    <property type="project" value="TreeGrafter"/>
</dbReference>
<dbReference type="STRING" id="82374.NZ47_04880"/>
<evidence type="ECO:0000259" key="2">
    <source>
        <dbReference type="SMART" id="SM00278"/>
    </source>
</evidence>
<comment type="caution">
    <text evidence="3">The sequence shown here is derived from an EMBL/GenBank/DDBJ whole genome shotgun (WGS) entry which is preliminary data.</text>
</comment>
<dbReference type="GO" id="GO:0015628">
    <property type="term" value="P:protein secretion by the type II secretion system"/>
    <property type="evidence" value="ECO:0007669"/>
    <property type="project" value="TreeGrafter"/>
</dbReference>
<dbReference type="GO" id="GO:0003677">
    <property type="term" value="F:DNA binding"/>
    <property type="evidence" value="ECO:0007669"/>
    <property type="project" value="InterPro"/>
</dbReference>
<dbReference type="eggNOG" id="COG1555">
    <property type="taxonomic scope" value="Bacteria"/>
</dbReference>
<accession>A0A0B2K0E1</accession>
<dbReference type="EMBL" id="JSCE01000094">
    <property type="protein sequence ID" value="KHM52433.1"/>
    <property type="molecule type" value="Genomic_DNA"/>
</dbReference>
<dbReference type="PANTHER" id="PTHR21180">
    <property type="entry name" value="ENDONUCLEASE/EXONUCLEASE/PHOSPHATASE FAMILY DOMAIN-CONTAINING PROTEIN 1"/>
    <property type="match status" value="1"/>
</dbReference>
<dbReference type="Gene3D" id="1.10.150.320">
    <property type="entry name" value="Photosystem II 12 kDa extrinsic protein"/>
    <property type="match status" value="1"/>
</dbReference>
<keyword evidence="1" id="KW-0472">Membrane</keyword>
<keyword evidence="1" id="KW-1133">Transmembrane helix</keyword>
<evidence type="ECO:0000313" key="4">
    <source>
        <dbReference type="Proteomes" id="UP000030993"/>
    </source>
</evidence>
<dbReference type="RefSeq" id="WP_039207061.1">
    <property type="nucleotide sequence ID" value="NZ_JSCE01000094.1"/>
</dbReference>
<keyword evidence="1" id="KW-0812">Transmembrane</keyword>
<dbReference type="SMART" id="SM00278">
    <property type="entry name" value="HhH1"/>
    <property type="match status" value="2"/>
</dbReference>
<evidence type="ECO:0000256" key="1">
    <source>
        <dbReference type="SAM" id="Phobius"/>
    </source>
</evidence>
<dbReference type="InterPro" id="IPR004509">
    <property type="entry name" value="Competence_ComEA_HhH"/>
</dbReference>
<dbReference type="GO" id="GO:0006281">
    <property type="term" value="P:DNA repair"/>
    <property type="evidence" value="ECO:0007669"/>
    <property type="project" value="InterPro"/>
</dbReference>
<dbReference type="Proteomes" id="UP000030993">
    <property type="component" value="Unassembled WGS sequence"/>
</dbReference>
<reference evidence="3 4" key="1">
    <citation type="journal article" date="2013" name="PLoS ONE">
        <title>Identification and characterization of three novel lipases belonging to families II and V from Anaerovibrio lipolyticus 5ST.</title>
        <authorList>
            <person name="Prive F."/>
            <person name="Kaderbhai N.N."/>
            <person name="Girdwood S."/>
            <person name="Worgan H.J."/>
            <person name="Pinloche E."/>
            <person name="Scollan N.D."/>
            <person name="Huws S.A."/>
            <person name="Newbold C.J."/>
        </authorList>
    </citation>
    <scope>NUCLEOTIDE SEQUENCE [LARGE SCALE GENOMIC DNA]</scope>
    <source>
        <strain evidence="3 4">5S</strain>
    </source>
</reference>
<dbReference type="InterPro" id="IPR019554">
    <property type="entry name" value="Soluble_ligand-bd"/>
</dbReference>
<dbReference type="PANTHER" id="PTHR21180:SF32">
    <property type="entry name" value="ENDONUCLEASE_EXONUCLEASE_PHOSPHATASE FAMILY DOMAIN-CONTAINING PROTEIN 1"/>
    <property type="match status" value="1"/>
</dbReference>
<name>A0A0B2K0E1_9FIRM</name>
<keyword evidence="4" id="KW-1185">Reference proteome</keyword>
<gene>
    <name evidence="3" type="ORF">NZ47_04880</name>
</gene>
<organism evidence="3 4">
    <name type="scientific">Anaerovibrio lipolyticus</name>
    <dbReference type="NCBI Taxonomy" id="82374"/>
    <lineage>
        <taxon>Bacteria</taxon>
        <taxon>Bacillati</taxon>
        <taxon>Bacillota</taxon>
        <taxon>Negativicutes</taxon>
        <taxon>Selenomonadales</taxon>
        <taxon>Selenomonadaceae</taxon>
        <taxon>Anaerovibrio</taxon>
    </lineage>
</organism>
<dbReference type="InterPro" id="IPR051675">
    <property type="entry name" value="Endo/Exo/Phosphatase_dom_1"/>
</dbReference>
<sequence length="199" mass="20855">MDIVKKSLLMLAGILLLAVGITYWQLGSDETLENEATSGQTLDNTTEERGGAANIAVYVCGAVKNPGVVLLSPNSRVGDAINSCGGLLPNANAENINLAEGVKDGMQIKVQSRNMNPGSEGMGQGTALPGKGESADGKININTAGIEELTRIPGVGKATAQRIIDYRAQNGTFEDIEDLKKIKGIGKAKFEKMAPKITI</sequence>
<evidence type="ECO:0000313" key="3">
    <source>
        <dbReference type="EMBL" id="KHM52433.1"/>
    </source>
</evidence>
<dbReference type="Pfam" id="PF10531">
    <property type="entry name" value="SLBB"/>
    <property type="match status" value="1"/>
</dbReference>